<dbReference type="Pfam" id="PF13649">
    <property type="entry name" value="Methyltransf_25"/>
    <property type="match status" value="1"/>
</dbReference>
<gene>
    <name evidence="2" type="ORF">L0C25_11140</name>
</gene>
<keyword evidence="3" id="KW-1185">Reference proteome</keyword>
<dbReference type="InterPro" id="IPR029063">
    <property type="entry name" value="SAM-dependent_MTases_sf"/>
</dbReference>
<dbReference type="GO" id="GO:0032259">
    <property type="term" value="P:methylation"/>
    <property type="evidence" value="ECO:0007669"/>
    <property type="project" value="UniProtKB-KW"/>
</dbReference>
<evidence type="ECO:0000259" key="1">
    <source>
        <dbReference type="Pfam" id="PF13649"/>
    </source>
</evidence>
<name>A0AA46TLQ7_9ACTN</name>
<dbReference type="InterPro" id="IPR050508">
    <property type="entry name" value="Methyltransf_Superfamily"/>
</dbReference>
<reference evidence="2" key="1">
    <citation type="submission" date="2022-01" db="EMBL/GenBank/DDBJ databases">
        <title>Nocardioidaceae gen. sp. A5X3R13.</title>
        <authorList>
            <person name="Lopez Marin M.A."/>
            <person name="Uhlik O."/>
        </authorList>
    </citation>
    <scope>NUCLEOTIDE SEQUENCE</scope>
    <source>
        <strain evidence="2">A5X3R13</strain>
    </source>
</reference>
<dbReference type="RefSeq" id="WP_271636572.1">
    <property type="nucleotide sequence ID" value="NZ_CP094970.1"/>
</dbReference>
<dbReference type="Proteomes" id="UP001164390">
    <property type="component" value="Chromosome"/>
</dbReference>
<proteinExistence type="predicted"/>
<keyword evidence="2" id="KW-0489">Methyltransferase</keyword>
<dbReference type="AlphaFoldDB" id="A0AA46TLQ7"/>
<protein>
    <submittedName>
        <fullName evidence="2">Class I SAM-dependent methyltransferase</fullName>
    </submittedName>
</protein>
<evidence type="ECO:0000313" key="3">
    <source>
        <dbReference type="Proteomes" id="UP001164390"/>
    </source>
</evidence>
<dbReference type="PANTHER" id="PTHR42912">
    <property type="entry name" value="METHYLTRANSFERASE"/>
    <property type="match status" value="1"/>
</dbReference>
<dbReference type="GO" id="GO:0008168">
    <property type="term" value="F:methyltransferase activity"/>
    <property type="evidence" value="ECO:0007669"/>
    <property type="project" value="UniProtKB-KW"/>
</dbReference>
<dbReference type="InterPro" id="IPR041698">
    <property type="entry name" value="Methyltransf_25"/>
</dbReference>
<feature type="domain" description="Methyltransferase" evidence="1">
    <location>
        <begin position="48"/>
        <end position="142"/>
    </location>
</feature>
<dbReference type="PANTHER" id="PTHR42912:SF93">
    <property type="entry name" value="N6-ADENOSINE-METHYLTRANSFERASE TMT1A"/>
    <property type="match status" value="1"/>
</dbReference>
<accession>A0AA46TLQ7</accession>
<dbReference type="KEGG" id="sgrg:L0C25_11140"/>
<dbReference type="SUPFAM" id="SSF53335">
    <property type="entry name" value="S-adenosyl-L-methionine-dependent methyltransferases"/>
    <property type="match status" value="1"/>
</dbReference>
<dbReference type="Gene3D" id="3.40.50.150">
    <property type="entry name" value="Vaccinia Virus protein VP39"/>
    <property type="match status" value="1"/>
</dbReference>
<evidence type="ECO:0000313" key="2">
    <source>
        <dbReference type="EMBL" id="UYM07596.1"/>
    </source>
</evidence>
<organism evidence="2 3">
    <name type="scientific">Solicola gregarius</name>
    <dbReference type="NCBI Taxonomy" id="2908642"/>
    <lineage>
        <taxon>Bacteria</taxon>
        <taxon>Bacillati</taxon>
        <taxon>Actinomycetota</taxon>
        <taxon>Actinomycetes</taxon>
        <taxon>Propionibacteriales</taxon>
        <taxon>Nocardioidaceae</taxon>
        <taxon>Solicola</taxon>
    </lineage>
</organism>
<dbReference type="CDD" id="cd02440">
    <property type="entry name" value="AdoMet_MTases"/>
    <property type="match status" value="1"/>
</dbReference>
<sequence>MHTQHQAHGAFAGRSTRRYDFMARRLMRGFYRRIAEDVALLAPNGADILDVGTGPGVLLTETARRRPDVSITGIDPSADMIAAATRNIEPYPGRVHARIGSAAEVPSDDAAFDLVVTSLSLHHWDDVAASVAELARVLRPGGQIVVFDLARAPFGELDAAADAHSGLSSAACHTTIGTGVPHVRRIERHVLHATAEAAQPR</sequence>
<keyword evidence="2" id="KW-0808">Transferase</keyword>
<dbReference type="EMBL" id="CP094970">
    <property type="protein sequence ID" value="UYM07596.1"/>
    <property type="molecule type" value="Genomic_DNA"/>
</dbReference>